<feature type="domain" description="Carbamoyl-phosphate synthase small subunit N-terminal" evidence="1">
    <location>
        <begin position="1"/>
        <end position="131"/>
    </location>
</feature>
<protein>
    <submittedName>
        <fullName evidence="2">Carbamoyl phosphate synthase small subunit</fullName>
    </submittedName>
</protein>
<dbReference type="Gene3D" id="3.50.30.20">
    <property type="entry name" value="Carbamoyl-phosphate synthase small subunit, N-terminal domain"/>
    <property type="match status" value="1"/>
</dbReference>
<dbReference type="Pfam" id="PF00988">
    <property type="entry name" value="CPSase_sm_chain"/>
    <property type="match status" value="1"/>
</dbReference>
<dbReference type="Pfam" id="PF00117">
    <property type="entry name" value="GATase"/>
    <property type="match status" value="1"/>
</dbReference>
<evidence type="ECO:0000259" key="1">
    <source>
        <dbReference type="SMART" id="SM01097"/>
    </source>
</evidence>
<organism evidence="2 3">
    <name type="scientific">Candidatus Lactobacillus pullistercoris</name>
    <dbReference type="NCBI Taxonomy" id="2838636"/>
    <lineage>
        <taxon>Bacteria</taxon>
        <taxon>Bacillati</taxon>
        <taxon>Bacillota</taxon>
        <taxon>Bacilli</taxon>
        <taxon>Lactobacillales</taxon>
        <taxon>Lactobacillaceae</taxon>
        <taxon>Lactobacillus</taxon>
    </lineage>
</organism>
<dbReference type="SMART" id="SM01097">
    <property type="entry name" value="CPSase_sm_chain"/>
    <property type="match status" value="1"/>
</dbReference>
<dbReference type="NCBIfam" id="NF009475">
    <property type="entry name" value="PRK12838.1"/>
    <property type="match status" value="1"/>
</dbReference>
<evidence type="ECO:0000313" key="3">
    <source>
        <dbReference type="Proteomes" id="UP000823844"/>
    </source>
</evidence>
<name>A0A9E2KQR6_9LACO</name>
<dbReference type="EMBL" id="JAHLFT010000018">
    <property type="protein sequence ID" value="MBU3827820.1"/>
    <property type="molecule type" value="Genomic_DNA"/>
</dbReference>
<dbReference type="InterPro" id="IPR036480">
    <property type="entry name" value="CarbP_synth_ssu_N_sf"/>
</dbReference>
<reference evidence="2" key="2">
    <citation type="submission" date="2021-04" db="EMBL/GenBank/DDBJ databases">
        <authorList>
            <person name="Gilroy R."/>
        </authorList>
    </citation>
    <scope>NUCLEOTIDE SEQUENCE</scope>
    <source>
        <strain evidence="2">F6-686</strain>
    </source>
</reference>
<evidence type="ECO:0000313" key="2">
    <source>
        <dbReference type="EMBL" id="MBU3827820.1"/>
    </source>
</evidence>
<sequence>MKRYLILEDGSSFAGEGIGSNIISTGELAIQTSNFGYQEALTDPTNAGKILVFTTPMIGNSGINAIDYESIDPTVKGIIANDVALNISDNENFQDLNSFLKEKKIPAIFNVDTRALVHRLVQNHMIKASIMDTDDEHSFDQIKALVLPKNKSATVSTKNAYAAPNMGKSVAVIDLGLKHSMLRELSLRKVNVTVLPYNANPVDVENLRPDGIIISNGPGEPDEVLSVLSPILNKFYKKLPILGIGLGFLAISQYLKLELVKLPQSFNGINYPVIEQNSDKIWQTSMDIDQLILQDSVKFNMNQEFFDLHTELLAGYTIEEDRVIATAFNPEGAPGSLDAMEVFDHFLKMMEK</sequence>
<dbReference type="AlphaFoldDB" id="A0A9E2KQR6"/>
<comment type="caution">
    <text evidence="2">The sequence shown here is derived from an EMBL/GenBank/DDBJ whole genome shotgun (WGS) entry which is preliminary data.</text>
</comment>
<dbReference type="Proteomes" id="UP000823844">
    <property type="component" value="Unassembled WGS sequence"/>
</dbReference>
<dbReference type="InterPro" id="IPR017926">
    <property type="entry name" value="GATASE"/>
</dbReference>
<dbReference type="InterPro" id="IPR002474">
    <property type="entry name" value="CarbamoylP_synth_ssu_N"/>
</dbReference>
<dbReference type="PRINTS" id="PR00099">
    <property type="entry name" value="CPSGATASE"/>
</dbReference>
<dbReference type="PROSITE" id="PS51273">
    <property type="entry name" value="GATASE_TYPE_1"/>
    <property type="match status" value="1"/>
</dbReference>
<gene>
    <name evidence="2" type="ORF">H9806_01395</name>
</gene>
<dbReference type="Gene3D" id="3.40.50.880">
    <property type="match status" value="1"/>
</dbReference>
<accession>A0A9E2KQR6</accession>
<dbReference type="SUPFAM" id="SSF52021">
    <property type="entry name" value="Carbamoyl phosphate synthetase, small subunit N-terminal domain"/>
    <property type="match status" value="1"/>
</dbReference>
<reference evidence="2" key="1">
    <citation type="journal article" date="2021" name="PeerJ">
        <title>Extensive microbial diversity within the chicken gut microbiome revealed by metagenomics and culture.</title>
        <authorList>
            <person name="Gilroy R."/>
            <person name="Ravi A."/>
            <person name="Getino M."/>
            <person name="Pursley I."/>
            <person name="Horton D.L."/>
            <person name="Alikhan N.F."/>
            <person name="Baker D."/>
            <person name="Gharbi K."/>
            <person name="Hall N."/>
            <person name="Watson M."/>
            <person name="Adriaenssens E.M."/>
            <person name="Foster-Nyarko E."/>
            <person name="Jarju S."/>
            <person name="Secka A."/>
            <person name="Antonio M."/>
            <person name="Oren A."/>
            <person name="Chaudhuri R.R."/>
            <person name="La Ragione R."/>
            <person name="Hildebrand F."/>
            <person name="Pallen M.J."/>
        </authorList>
    </citation>
    <scope>NUCLEOTIDE SEQUENCE</scope>
    <source>
        <strain evidence="2">F6-686</strain>
    </source>
</reference>
<dbReference type="SUPFAM" id="SSF52317">
    <property type="entry name" value="Class I glutamine amidotransferase-like"/>
    <property type="match status" value="1"/>
</dbReference>
<proteinExistence type="predicted"/>
<dbReference type="InterPro" id="IPR029062">
    <property type="entry name" value="Class_I_gatase-like"/>
</dbReference>